<evidence type="ECO:0000259" key="3">
    <source>
        <dbReference type="Pfam" id="PF00149"/>
    </source>
</evidence>
<dbReference type="Gene3D" id="3.60.21.10">
    <property type="match status" value="1"/>
</dbReference>
<dbReference type="InterPro" id="IPR051558">
    <property type="entry name" value="Metallophosphoesterase_PAP"/>
</dbReference>
<organism evidence="4 5">
    <name type="scientific">Polarella glacialis</name>
    <name type="common">Dinoflagellate</name>
    <dbReference type="NCBI Taxonomy" id="89957"/>
    <lineage>
        <taxon>Eukaryota</taxon>
        <taxon>Sar</taxon>
        <taxon>Alveolata</taxon>
        <taxon>Dinophyceae</taxon>
        <taxon>Suessiales</taxon>
        <taxon>Suessiaceae</taxon>
        <taxon>Polarella</taxon>
    </lineage>
</organism>
<reference evidence="4" key="1">
    <citation type="submission" date="2021-02" db="EMBL/GenBank/DDBJ databases">
        <authorList>
            <person name="Dougan E. K."/>
            <person name="Rhodes N."/>
            <person name="Thang M."/>
            <person name="Chan C."/>
        </authorList>
    </citation>
    <scope>NUCLEOTIDE SEQUENCE</scope>
</reference>
<dbReference type="InterPro" id="IPR029052">
    <property type="entry name" value="Metallo-depent_PP-like"/>
</dbReference>
<keyword evidence="1" id="KW-0732">Signal</keyword>
<evidence type="ECO:0000313" key="5">
    <source>
        <dbReference type="Proteomes" id="UP000654075"/>
    </source>
</evidence>
<dbReference type="GO" id="GO:0016787">
    <property type="term" value="F:hydrolase activity"/>
    <property type="evidence" value="ECO:0007669"/>
    <property type="project" value="UniProtKB-KW"/>
</dbReference>
<protein>
    <recommendedName>
        <fullName evidence="3">Calcineurin-like phosphoesterase domain-containing protein</fullName>
    </recommendedName>
</protein>
<dbReference type="SUPFAM" id="SSF56300">
    <property type="entry name" value="Metallo-dependent phosphatases"/>
    <property type="match status" value="1"/>
</dbReference>
<feature type="domain" description="Calcineurin-like phosphoesterase" evidence="3">
    <location>
        <begin position="183"/>
        <end position="392"/>
    </location>
</feature>
<comment type="caution">
    <text evidence="4">The sequence shown here is derived from an EMBL/GenBank/DDBJ whole genome shotgun (WGS) entry which is preliminary data.</text>
</comment>
<dbReference type="Proteomes" id="UP000654075">
    <property type="component" value="Unassembled WGS sequence"/>
</dbReference>
<proteinExistence type="predicted"/>
<evidence type="ECO:0000256" key="2">
    <source>
        <dbReference type="ARBA" id="ARBA00022801"/>
    </source>
</evidence>
<name>A0A813EDU2_POLGL</name>
<gene>
    <name evidence="4" type="ORF">PGLA1383_LOCUS17096</name>
</gene>
<keyword evidence="5" id="KW-1185">Reference proteome</keyword>
<dbReference type="EMBL" id="CAJNNV010010511">
    <property type="protein sequence ID" value="CAE8598695.1"/>
    <property type="molecule type" value="Genomic_DNA"/>
</dbReference>
<dbReference type="OMA" id="PERPRNC"/>
<evidence type="ECO:0000313" key="4">
    <source>
        <dbReference type="EMBL" id="CAE8598695.1"/>
    </source>
</evidence>
<sequence>MQLIAGKGFKEATQDDFQRLYFCAPPGGKQCGSPPCSCSNPPCNKCFDSTTNGVVKKDGCEEGDDSIKCKAPPTALAYNGMEWPTMTFPGKAEMHIFAIGDWGGMDGTLAPVEGRARMVAYRGGNKAGPSVFPRTRFNKHHSVELCSHTQFTQCYNSKGMGCTPGCGYVPGVDDKAQLLVAQAMQQRAARNSPQYILNVGDNFYWGGIEKTCGTPMDQISYTAHHQFDQIYESVYTGPGLDQAPWFSVLGNHDWGGRVFNNGWDQQIAYTWNSKRWVMPAAYYSARVEYPDQAMDASDMNQDPEHNICGAAHNPKDASCASQGGPESIATCKKWFWDMWAKQQAWVQDKLTASTADWQIIVTHFPCGHQSAFYQKMHQQFGLDLLITGHRHDQELWDPKRMGGLTCFVTGGGGGISSEATPNPMNKRDWYGEAQYGFYDMTINKERILIQSINWDGTELQSATVDPIGLPTTTTTTTTTEEVELAPVPVADPVPVA</sequence>
<dbReference type="AlphaFoldDB" id="A0A813EDU2"/>
<dbReference type="Pfam" id="PF00149">
    <property type="entry name" value="Metallophos"/>
    <property type="match status" value="1"/>
</dbReference>
<dbReference type="InterPro" id="IPR004843">
    <property type="entry name" value="Calcineurin-like_PHP"/>
</dbReference>
<dbReference type="OrthoDB" id="411211at2759"/>
<dbReference type="PANTHER" id="PTHR10161:SF14">
    <property type="entry name" value="TARTRATE-RESISTANT ACID PHOSPHATASE TYPE 5"/>
    <property type="match status" value="1"/>
</dbReference>
<accession>A0A813EDU2</accession>
<evidence type="ECO:0000256" key="1">
    <source>
        <dbReference type="ARBA" id="ARBA00022729"/>
    </source>
</evidence>
<dbReference type="PANTHER" id="PTHR10161">
    <property type="entry name" value="TARTRATE-RESISTANT ACID PHOSPHATASE TYPE 5"/>
    <property type="match status" value="1"/>
</dbReference>
<keyword evidence="2" id="KW-0378">Hydrolase</keyword>